<dbReference type="EMBL" id="AZSP01000123">
    <property type="protein sequence ID" value="PVE12037.1"/>
    <property type="molecule type" value="Genomic_DNA"/>
</dbReference>
<accession>A0A2T7TA63</accession>
<feature type="transmembrane region" description="Helical" evidence="1">
    <location>
        <begin position="20"/>
        <end position="43"/>
    </location>
</feature>
<evidence type="ECO:0000259" key="2">
    <source>
        <dbReference type="Pfam" id="PF07811"/>
    </source>
</evidence>
<evidence type="ECO:0000313" key="4">
    <source>
        <dbReference type="Proteomes" id="UP000245992"/>
    </source>
</evidence>
<dbReference type="Pfam" id="PF07811">
    <property type="entry name" value="TadE"/>
    <property type="match status" value="1"/>
</dbReference>
<proteinExistence type="predicted"/>
<keyword evidence="1" id="KW-1133">Transmembrane helix</keyword>
<name>A0A2T7TA63_9ACTN</name>
<dbReference type="STRING" id="1440053.GCA_000718095_06800"/>
<evidence type="ECO:0000256" key="1">
    <source>
        <dbReference type="SAM" id="Phobius"/>
    </source>
</evidence>
<reference evidence="3 4" key="1">
    <citation type="submission" date="2013-12" db="EMBL/GenBank/DDBJ databases">
        <title>Annotated genome of Streptomyces scopuliridis.</title>
        <authorList>
            <person name="Olson J.B."/>
        </authorList>
    </citation>
    <scope>NUCLEOTIDE SEQUENCE [LARGE SCALE GENOMIC DNA]</scope>
    <source>
        <strain evidence="3 4">RB72</strain>
    </source>
</reference>
<comment type="caution">
    <text evidence="3">The sequence shown here is derived from an EMBL/GenBank/DDBJ whole genome shotgun (WGS) entry which is preliminary data.</text>
</comment>
<sequence>MAKRTARDARERGQIALEYVGVVTILLFLALAAIQLGLAAYAVQQASTAARAAARAATYNDVSLSPQAAGEAATSDWLTVKIDGPFVSGDEVTTTARVKIPPILPIFDNLGEARRSATMPLD</sequence>
<keyword evidence="1" id="KW-0472">Membrane</keyword>
<evidence type="ECO:0000313" key="3">
    <source>
        <dbReference type="EMBL" id="PVE12037.1"/>
    </source>
</evidence>
<dbReference type="AlphaFoldDB" id="A0A2T7TA63"/>
<dbReference type="Proteomes" id="UP000245992">
    <property type="component" value="Unassembled WGS sequence"/>
</dbReference>
<keyword evidence="1" id="KW-0812">Transmembrane</keyword>
<dbReference type="InterPro" id="IPR012495">
    <property type="entry name" value="TadE-like_dom"/>
</dbReference>
<dbReference type="OrthoDB" id="4335656at2"/>
<gene>
    <name evidence="3" type="ORF">Y717_06395</name>
</gene>
<feature type="domain" description="TadE-like" evidence="2">
    <location>
        <begin position="13"/>
        <end position="55"/>
    </location>
</feature>
<keyword evidence="4" id="KW-1185">Reference proteome</keyword>
<dbReference type="RefSeq" id="WP_030355697.1">
    <property type="nucleotide sequence ID" value="NZ_AZSP01000123.1"/>
</dbReference>
<organism evidence="3 4">
    <name type="scientific">Streptomyces scopuliridis RB72</name>
    <dbReference type="NCBI Taxonomy" id="1440053"/>
    <lineage>
        <taxon>Bacteria</taxon>
        <taxon>Bacillati</taxon>
        <taxon>Actinomycetota</taxon>
        <taxon>Actinomycetes</taxon>
        <taxon>Kitasatosporales</taxon>
        <taxon>Streptomycetaceae</taxon>
        <taxon>Streptomyces</taxon>
    </lineage>
</organism>
<protein>
    <recommendedName>
        <fullName evidence="2">TadE-like domain-containing protein</fullName>
    </recommendedName>
</protein>